<dbReference type="InterPro" id="IPR016193">
    <property type="entry name" value="Cytidine_deaminase-like"/>
</dbReference>
<dbReference type="Proteomes" id="UP000048908">
    <property type="component" value="Unassembled WGS sequence"/>
</dbReference>
<evidence type="ECO:0000313" key="5">
    <source>
        <dbReference type="Proteomes" id="UP000048908"/>
    </source>
</evidence>
<sequence>MTDDRTHMDEAIAIALRNIDEGGRPFGAVLTRDGKVVARAANTIHLDHDPTAHAELMALRAAGRELGTPRLDGCTVYASGQPCPMCMAAMRLAGISRVVYAYSNADGEPYGLSSAEAAEDLSAPFGAQDWARIERMTPDTASDDNPYSRWAAHHRM</sequence>
<reference evidence="4 5" key="1">
    <citation type="submission" date="2015-07" db="EMBL/GenBank/DDBJ databases">
        <authorList>
            <person name="Noorani M."/>
        </authorList>
    </citation>
    <scope>NUCLEOTIDE SEQUENCE [LARGE SCALE GENOMIC DNA]</scope>
    <source>
        <strain evidence="4 5">CECT 5088</strain>
    </source>
</reference>
<dbReference type="EC" id="3.5.4.3" evidence="4"/>
<evidence type="ECO:0000256" key="1">
    <source>
        <dbReference type="ARBA" id="ARBA00022723"/>
    </source>
</evidence>
<dbReference type="GO" id="GO:0008270">
    <property type="term" value="F:zinc ion binding"/>
    <property type="evidence" value="ECO:0007669"/>
    <property type="project" value="InterPro"/>
</dbReference>
<dbReference type="PROSITE" id="PS51747">
    <property type="entry name" value="CYT_DCMP_DEAMINASES_2"/>
    <property type="match status" value="1"/>
</dbReference>
<keyword evidence="4" id="KW-0378">Hydrolase</keyword>
<keyword evidence="2" id="KW-0862">Zinc</keyword>
<dbReference type="PROSITE" id="PS00903">
    <property type="entry name" value="CYT_DCMP_DEAMINASES_1"/>
    <property type="match status" value="1"/>
</dbReference>
<proteinExistence type="predicted"/>
<organism evidence="4 5">
    <name type="scientific">Jannaschia rubra</name>
    <dbReference type="NCBI Taxonomy" id="282197"/>
    <lineage>
        <taxon>Bacteria</taxon>
        <taxon>Pseudomonadati</taxon>
        <taxon>Pseudomonadota</taxon>
        <taxon>Alphaproteobacteria</taxon>
        <taxon>Rhodobacterales</taxon>
        <taxon>Roseobacteraceae</taxon>
        <taxon>Jannaschia</taxon>
    </lineage>
</organism>
<dbReference type="CDD" id="cd01285">
    <property type="entry name" value="nucleoside_deaminase"/>
    <property type="match status" value="1"/>
</dbReference>
<dbReference type="AlphaFoldDB" id="A0A0M6XSE5"/>
<accession>A0A0M6XSE5</accession>
<evidence type="ECO:0000313" key="4">
    <source>
        <dbReference type="EMBL" id="CTQ33527.1"/>
    </source>
</evidence>
<name>A0A0M6XSE5_9RHOB</name>
<feature type="domain" description="CMP/dCMP-type deaminase" evidence="3">
    <location>
        <begin position="2"/>
        <end position="125"/>
    </location>
</feature>
<dbReference type="EMBL" id="CXPG01000020">
    <property type="protein sequence ID" value="CTQ33527.1"/>
    <property type="molecule type" value="Genomic_DNA"/>
</dbReference>
<evidence type="ECO:0000259" key="3">
    <source>
        <dbReference type="PROSITE" id="PS51747"/>
    </source>
</evidence>
<gene>
    <name evidence="4" type="primary">guaD_2</name>
    <name evidence="4" type="ORF">JAN5088_02309</name>
</gene>
<dbReference type="STRING" id="282197.SAMN04488517_102356"/>
<dbReference type="GO" id="GO:0008892">
    <property type="term" value="F:guanine deaminase activity"/>
    <property type="evidence" value="ECO:0007669"/>
    <property type="project" value="UniProtKB-EC"/>
</dbReference>
<dbReference type="OrthoDB" id="9802676at2"/>
<dbReference type="GO" id="GO:0047974">
    <property type="term" value="F:guanosine deaminase activity"/>
    <property type="evidence" value="ECO:0007669"/>
    <property type="project" value="TreeGrafter"/>
</dbReference>
<dbReference type="InterPro" id="IPR002125">
    <property type="entry name" value="CMP_dCMP_dom"/>
</dbReference>
<dbReference type="InterPro" id="IPR016192">
    <property type="entry name" value="APOBEC/CMP_deaminase_Zn-bd"/>
</dbReference>
<keyword evidence="5" id="KW-1185">Reference proteome</keyword>
<dbReference type="Gene3D" id="3.40.140.10">
    <property type="entry name" value="Cytidine Deaminase, domain 2"/>
    <property type="match status" value="1"/>
</dbReference>
<keyword evidence="1" id="KW-0479">Metal-binding</keyword>
<dbReference type="RefSeq" id="WP_055682928.1">
    <property type="nucleotide sequence ID" value="NZ_CANMUL010000001.1"/>
</dbReference>
<evidence type="ECO:0000256" key="2">
    <source>
        <dbReference type="ARBA" id="ARBA00022833"/>
    </source>
</evidence>
<protein>
    <submittedName>
        <fullName evidence="4">Guanine deaminase</fullName>
        <ecNumber evidence="4">3.5.4.3</ecNumber>
    </submittedName>
</protein>
<dbReference type="PANTHER" id="PTHR11079:SF161">
    <property type="entry name" value="CMP_DCMP-TYPE DEAMINASE DOMAIN-CONTAINING PROTEIN"/>
    <property type="match status" value="1"/>
</dbReference>
<dbReference type="SUPFAM" id="SSF53927">
    <property type="entry name" value="Cytidine deaminase-like"/>
    <property type="match status" value="1"/>
</dbReference>
<dbReference type="GO" id="GO:0006152">
    <property type="term" value="P:purine nucleoside catabolic process"/>
    <property type="evidence" value="ECO:0007669"/>
    <property type="project" value="TreeGrafter"/>
</dbReference>
<dbReference type="PANTHER" id="PTHR11079">
    <property type="entry name" value="CYTOSINE DEAMINASE FAMILY MEMBER"/>
    <property type="match status" value="1"/>
</dbReference>
<dbReference type="Pfam" id="PF00383">
    <property type="entry name" value="dCMP_cyt_deam_1"/>
    <property type="match status" value="1"/>
</dbReference>